<dbReference type="Proteomes" id="UP000051679">
    <property type="component" value="Unassembled WGS sequence"/>
</dbReference>
<comment type="subcellular location">
    <subcellularLocation>
        <location evidence="1">Membrane</location>
        <topology evidence="1">Multi-pass membrane protein</topology>
    </subcellularLocation>
</comment>
<proteinExistence type="predicted"/>
<reference evidence="6 7" key="1">
    <citation type="journal article" date="2015" name="Genome Announc.">
        <title>Expanding the biotechnology potential of lactobacilli through comparative genomics of 213 strains and associated genera.</title>
        <authorList>
            <person name="Sun Z."/>
            <person name="Harris H.M."/>
            <person name="McCann A."/>
            <person name="Guo C."/>
            <person name="Argimon S."/>
            <person name="Zhang W."/>
            <person name="Yang X."/>
            <person name="Jeffery I.B."/>
            <person name="Cooney J.C."/>
            <person name="Kagawa T.F."/>
            <person name="Liu W."/>
            <person name="Song Y."/>
            <person name="Salvetti E."/>
            <person name="Wrobel A."/>
            <person name="Rasinkangas P."/>
            <person name="Parkhill J."/>
            <person name="Rea M.C."/>
            <person name="O'Sullivan O."/>
            <person name="Ritari J."/>
            <person name="Douillard F.P."/>
            <person name="Paul Ross R."/>
            <person name="Yang R."/>
            <person name="Briner A.E."/>
            <person name="Felis G.E."/>
            <person name="de Vos W.M."/>
            <person name="Barrangou R."/>
            <person name="Klaenhammer T.R."/>
            <person name="Caufield P.W."/>
            <person name="Cui Y."/>
            <person name="Zhang H."/>
            <person name="O'Toole P.W."/>
        </authorList>
    </citation>
    <scope>NUCLEOTIDE SEQUENCE [LARGE SCALE GENOMIC DNA]</scope>
    <source>
        <strain evidence="6 7">DSM 20505</strain>
    </source>
</reference>
<keyword evidence="4 5" id="KW-0472">Membrane</keyword>
<dbReference type="PANTHER" id="PTHR37306">
    <property type="entry name" value="COLICIN V PRODUCTION PROTEIN"/>
    <property type="match status" value="1"/>
</dbReference>
<keyword evidence="7" id="KW-1185">Reference proteome</keyword>
<evidence type="ECO:0000256" key="3">
    <source>
        <dbReference type="ARBA" id="ARBA00022989"/>
    </source>
</evidence>
<keyword evidence="2 5" id="KW-0812">Transmembrane</keyword>
<organism evidence="6 7">
    <name type="scientific">Lacticaseibacillus sharpeae JCM 1186 = DSM 20505</name>
    <dbReference type="NCBI Taxonomy" id="1291052"/>
    <lineage>
        <taxon>Bacteria</taxon>
        <taxon>Bacillati</taxon>
        <taxon>Bacillota</taxon>
        <taxon>Bacilli</taxon>
        <taxon>Lactobacillales</taxon>
        <taxon>Lactobacillaceae</taxon>
        <taxon>Lacticaseibacillus</taxon>
    </lineage>
</organism>
<evidence type="ECO:0000313" key="6">
    <source>
        <dbReference type="EMBL" id="KRM55633.1"/>
    </source>
</evidence>
<dbReference type="AlphaFoldDB" id="A0A0R1ZKX0"/>
<evidence type="ECO:0000313" key="7">
    <source>
        <dbReference type="Proteomes" id="UP000051679"/>
    </source>
</evidence>
<sequence length="169" mass="18562">MSHLETKGDVAMVFTIVIGLWLIASIINGWRRGLLSTVITLVSSVVLWVAAFFMYRPLAETISNTTNPGLGSRILAFFLIVLLGHIAFNLLAALARSITWIPGIKQVNSIGGAIVAGLLNYGLIFITLTILLMTQSVWVEQQYESSKTAQFIATNMPLVNANKIQNWLE</sequence>
<name>A0A0R1ZKX0_9LACO</name>
<feature type="transmembrane region" description="Helical" evidence="5">
    <location>
        <begin position="107"/>
        <end position="133"/>
    </location>
</feature>
<dbReference type="InterPro" id="IPR003825">
    <property type="entry name" value="Colicin-V_CvpA"/>
</dbReference>
<dbReference type="PANTHER" id="PTHR37306:SF1">
    <property type="entry name" value="COLICIN V PRODUCTION PROTEIN"/>
    <property type="match status" value="1"/>
</dbReference>
<feature type="transmembrane region" description="Helical" evidence="5">
    <location>
        <begin position="12"/>
        <end position="30"/>
    </location>
</feature>
<gene>
    <name evidence="6" type="ORF">FC18_GL001138</name>
</gene>
<dbReference type="GO" id="GO:0009403">
    <property type="term" value="P:toxin biosynthetic process"/>
    <property type="evidence" value="ECO:0007669"/>
    <property type="project" value="InterPro"/>
</dbReference>
<dbReference type="STRING" id="1291052.FC18_GL001138"/>
<evidence type="ECO:0000256" key="1">
    <source>
        <dbReference type="ARBA" id="ARBA00004141"/>
    </source>
</evidence>
<evidence type="ECO:0000256" key="5">
    <source>
        <dbReference type="SAM" id="Phobius"/>
    </source>
</evidence>
<dbReference type="PATRIC" id="fig|1291052.5.peg.1156"/>
<evidence type="ECO:0000256" key="2">
    <source>
        <dbReference type="ARBA" id="ARBA00022692"/>
    </source>
</evidence>
<feature type="transmembrane region" description="Helical" evidence="5">
    <location>
        <begin position="75"/>
        <end position="95"/>
    </location>
</feature>
<accession>A0A0R1ZKX0</accession>
<feature type="transmembrane region" description="Helical" evidence="5">
    <location>
        <begin position="37"/>
        <end position="55"/>
    </location>
</feature>
<evidence type="ECO:0000256" key="4">
    <source>
        <dbReference type="ARBA" id="ARBA00023136"/>
    </source>
</evidence>
<protein>
    <recommendedName>
        <fullName evidence="8">Membrane ancor connecting MutS2 with cell-division Z-ring</fullName>
    </recommendedName>
</protein>
<evidence type="ECO:0008006" key="8">
    <source>
        <dbReference type="Google" id="ProtNLM"/>
    </source>
</evidence>
<keyword evidence="3 5" id="KW-1133">Transmembrane helix</keyword>
<comment type="caution">
    <text evidence="6">The sequence shown here is derived from an EMBL/GenBank/DDBJ whole genome shotgun (WGS) entry which is preliminary data.</text>
</comment>
<dbReference type="Pfam" id="PF02674">
    <property type="entry name" value="Colicin_V"/>
    <property type="match status" value="1"/>
</dbReference>
<dbReference type="GO" id="GO:0016020">
    <property type="term" value="C:membrane"/>
    <property type="evidence" value="ECO:0007669"/>
    <property type="project" value="UniProtKB-SubCell"/>
</dbReference>
<dbReference type="EMBL" id="AYYO01000016">
    <property type="protein sequence ID" value="KRM55633.1"/>
    <property type="molecule type" value="Genomic_DNA"/>
</dbReference>